<reference evidence="3 4" key="1">
    <citation type="submission" date="2023-01" db="EMBL/GenBank/DDBJ databases">
        <title>Analysis of 21 Apiospora genomes using comparative genomics revels a genus with tremendous synthesis potential of carbohydrate active enzymes and secondary metabolites.</title>
        <authorList>
            <person name="Sorensen T."/>
        </authorList>
    </citation>
    <scope>NUCLEOTIDE SEQUENCE [LARGE SCALE GENOMIC DNA]</scope>
    <source>
        <strain evidence="3 4">CBS 83171</strain>
    </source>
</reference>
<evidence type="ECO:0000256" key="2">
    <source>
        <dbReference type="SAM" id="MobiDB-lite"/>
    </source>
</evidence>
<protein>
    <submittedName>
        <fullName evidence="3">Uncharacterized protein</fullName>
    </submittedName>
</protein>
<name>A0ABR1VJU8_9PEZI</name>
<gene>
    <name evidence="3" type="ORF">PG996_004855</name>
</gene>
<dbReference type="PANTHER" id="PTHR45615:SF80">
    <property type="entry name" value="GRIP DOMAIN-CONTAINING PROTEIN"/>
    <property type="match status" value="1"/>
</dbReference>
<feature type="region of interest" description="Disordered" evidence="2">
    <location>
        <begin position="234"/>
        <end position="267"/>
    </location>
</feature>
<comment type="caution">
    <text evidence="3">The sequence shown here is derived from an EMBL/GenBank/DDBJ whole genome shotgun (WGS) entry which is preliminary data.</text>
</comment>
<feature type="coiled-coil region" evidence="1">
    <location>
        <begin position="413"/>
        <end position="447"/>
    </location>
</feature>
<feature type="region of interest" description="Disordered" evidence="2">
    <location>
        <begin position="189"/>
        <end position="211"/>
    </location>
</feature>
<keyword evidence="1" id="KW-0175">Coiled coil</keyword>
<evidence type="ECO:0000256" key="1">
    <source>
        <dbReference type="SAM" id="Coils"/>
    </source>
</evidence>
<keyword evidence="4" id="KW-1185">Reference proteome</keyword>
<dbReference type="EMBL" id="JAQQWM010000003">
    <property type="protein sequence ID" value="KAK8071507.1"/>
    <property type="molecule type" value="Genomic_DNA"/>
</dbReference>
<sequence length="821" mass="93069">MANMFMFQRNQPNANNLPQWLQTVDAKIANVTRELNSCQDGVRDIAARLGSDADVQNKVADLAARITVGRNLHQRLHDDLKTKLDMMKRADQTAQDLQSADPQYLDNWATTVAPVAKRLLPTYLALFGDMNLIRDISDEHKVLLFNKELEHLQRRYDALEAQLNVPVVPDAREFVPTQQLEEARTKLEEAEKSLEQEQALRRKEASAASDRISHLEEEADVQRAMLGTLKTDLADAKRSYESERDAARAEHRNELGKQQEEQERLQETVSRCQSDLTTMTRDRDDLQVELTALQNRNQDLADAQSQIGHDRDDVQDDLDKAELKLEEYRVRQRSHDETIRIRDGKIKELEAQLDDSRKQADAESQASKKWEAMYETVSDTLEKANIELGTCRTQAQDATTLNAGLKFTNNALSARYNELEASATKEIRSLQEERSSLREQQNILNVEYDMLDASRSAVYNRVIELESDVFGRNVVIEEQREQIRRLSTSHRYSLTMLTDAEQTIRALRANLSTLTMQHSNLQIRSEALEANVSTLTRQNSNLRIRSEALEARAGTIKTALNQCNDFLPTFVADVCDVPNLGPSHLYNLLQQLKLDDPVYPTSDEIPPTWTVQQPWGPHHGNPRQYPFSAGLGATNLAVRLYDRISQRLLTRGSFLLVKLLMQELTKEAPTAVYTQLMNMVLGLTISVVPTVPNDLDTQLFCFGIIQLLSLVKLVRNSGGPDRIWHHITDNNADQVRQLCLDVGVHHGNHSLVDMDSDNRVLMIDHAAQTLRLIDDDILVLENDLHGRVKAPPGNDDITMPIDGPQALAWWLQCSGEVKTDP</sequence>
<evidence type="ECO:0000313" key="4">
    <source>
        <dbReference type="Proteomes" id="UP001446871"/>
    </source>
</evidence>
<organism evidence="3 4">
    <name type="scientific">Apiospora saccharicola</name>
    <dbReference type="NCBI Taxonomy" id="335842"/>
    <lineage>
        <taxon>Eukaryota</taxon>
        <taxon>Fungi</taxon>
        <taxon>Dikarya</taxon>
        <taxon>Ascomycota</taxon>
        <taxon>Pezizomycotina</taxon>
        <taxon>Sordariomycetes</taxon>
        <taxon>Xylariomycetidae</taxon>
        <taxon>Amphisphaeriales</taxon>
        <taxon>Apiosporaceae</taxon>
        <taxon>Apiospora</taxon>
    </lineage>
</organism>
<proteinExistence type="predicted"/>
<feature type="coiled-coil region" evidence="1">
    <location>
        <begin position="497"/>
        <end position="552"/>
    </location>
</feature>
<evidence type="ECO:0000313" key="3">
    <source>
        <dbReference type="EMBL" id="KAK8071507.1"/>
    </source>
</evidence>
<feature type="compositionally biased region" description="Basic and acidic residues" evidence="2">
    <location>
        <begin position="234"/>
        <end position="266"/>
    </location>
</feature>
<dbReference type="PANTHER" id="PTHR45615">
    <property type="entry name" value="MYOSIN HEAVY CHAIN, NON-MUSCLE"/>
    <property type="match status" value="1"/>
</dbReference>
<accession>A0ABR1VJU8</accession>
<dbReference type="Proteomes" id="UP001446871">
    <property type="component" value="Unassembled WGS sequence"/>
</dbReference>